<evidence type="ECO:0000256" key="2">
    <source>
        <dbReference type="SAM" id="MobiDB-lite"/>
    </source>
</evidence>
<organism evidence="3 4">
    <name type="scientific">Pyrus ussuriensis x Pyrus communis</name>
    <dbReference type="NCBI Taxonomy" id="2448454"/>
    <lineage>
        <taxon>Eukaryota</taxon>
        <taxon>Viridiplantae</taxon>
        <taxon>Streptophyta</taxon>
        <taxon>Embryophyta</taxon>
        <taxon>Tracheophyta</taxon>
        <taxon>Spermatophyta</taxon>
        <taxon>Magnoliopsida</taxon>
        <taxon>eudicotyledons</taxon>
        <taxon>Gunneridae</taxon>
        <taxon>Pentapetalae</taxon>
        <taxon>rosids</taxon>
        <taxon>fabids</taxon>
        <taxon>Rosales</taxon>
        <taxon>Rosaceae</taxon>
        <taxon>Amygdaloideae</taxon>
        <taxon>Maleae</taxon>
        <taxon>Pyrus</taxon>
    </lineage>
</organism>
<accession>A0A5N5F459</accession>
<comment type="caution">
    <text evidence="3">The sequence shown here is derived from an EMBL/GenBank/DDBJ whole genome shotgun (WGS) entry which is preliminary data.</text>
</comment>
<reference evidence="3 4" key="3">
    <citation type="submission" date="2019-11" db="EMBL/GenBank/DDBJ databases">
        <title>A de novo genome assembly of a pear dwarfing rootstock.</title>
        <authorList>
            <person name="Wang F."/>
            <person name="Wang J."/>
            <person name="Li S."/>
            <person name="Zhang Y."/>
            <person name="Fang M."/>
            <person name="Ma L."/>
            <person name="Zhao Y."/>
            <person name="Jiang S."/>
        </authorList>
    </citation>
    <scope>NUCLEOTIDE SEQUENCE [LARGE SCALE GENOMIC DNA]</scope>
    <source>
        <strain evidence="3">S2</strain>
        <tissue evidence="3">Leaf</tissue>
    </source>
</reference>
<evidence type="ECO:0000313" key="3">
    <source>
        <dbReference type="EMBL" id="KAB2597533.1"/>
    </source>
</evidence>
<proteinExistence type="predicted"/>
<protein>
    <submittedName>
        <fullName evidence="3">Protein SKIP34</fullName>
    </submittedName>
</protein>
<feature type="region of interest" description="Disordered" evidence="2">
    <location>
        <begin position="1"/>
        <end position="23"/>
    </location>
</feature>
<reference evidence="4" key="2">
    <citation type="submission" date="2019-10" db="EMBL/GenBank/DDBJ databases">
        <title>A de novo genome assembly of a pear dwarfing rootstock.</title>
        <authorList>
            <person name="Wang F."/>
            <person name="Wang J."/>
            <person name="Li S."/>
            <person name="Zhang Y."/>
            <person name="Fang M."/>
            <person name="Ma L."/>
            <person name="Zhao Y."/>
            <person name="Jiang S."/>
        </authorList>
    </citation>
    <scope>NUCLEOTIDE SEQUENCE [LARGE SCALE GENOMIC DNA]</scope>
</reference>
<gene>
    <name evidence="3" type="ORF">D8674_000453</name>
</gene>
<keyword evidence="1" id="KW-0175">Coiled coil</keyword>
<dbReference type="OrthoDB" id="27298at2759"/>
<reference evidence="3 4" key="1">
    <citation type="submission" date="2019-09" db="EMBL/GenBank/DDBJ databases">
        <authorList>
            <person name="Ou C."/>
        </authorList>
    </citation>
    <scope>NUCLEOTIDE SEQUENCE [LARGE SCALE GENOMIC DNA]</scope>
    <source>
        <strain evidence="3">S2</strain>
        <tissue evidence="3">Leaf</tissue>
    </source>
</reference>
<name>A0A5N5F459_9ROSA</name>
<sequence>MCYGQQPPFSRDNPTPQRAVRPRNDNAVAVADLRGRLAQTEARLAIARAREAELSRRLEDMKRFVSVMEILETFLKRRFREQQEYVARLFSPSPLPSRK</sequence>
<dbReference type="Proteomes" id="UP000327157">
    <property type="component" value="Chromosome 1"/>
</dbReference>
<feature type="coiled-coil region" evidence="1">
    <location>
        <begin position="30"/>
        <end position="57"/>
    </location>
</feature>
<keyword evidence="4" id="KW-1185">Reference proteome</keyword>
<evidence type="ECO:0000256" key="1">
    <source>
        <dbReference type="SAM" id="Coils"/>
    </source>
</evidence>
<evidence type="ECO:0000313" key="4">
    <source>
        <dbReference type="Proteomes" id="UP000327157"/>
    </source>
</evidence>
<dbReference type="EMBL" id="SMOL01000768">
    <property type="protein sequence ID" value="KAB2597533.1"/>
    <property type="molecule type" value="Genomic_DNA"/>
</dbReference>
<dbReference type="AlphaFoldDB" id="A0A5N5F459"/>